<accession>A0A3M6RKY3</accession>
<comment type="caution">
    <text evidence="4">The sequence shown here is derived from an EMBL/GenBank/DDBJ whole genome shotgun (WGS) entry which is preliminary data.</text>
</comment>
<feature type="region of interest" description="Disordered" evidence="1">
    <location>
        <begin position="214"/>
        <end position="235"/>
    </location>
</feature>
<dbReference type="InterPro" id="IPR032623">
    <property type="entry name" value="FecR_N"/>
</dbReference>
<dbReference type="GO" id="GO:0016989">
    <property type="term" value="F:sigma factor antagonist activity"/>
    <property type="evidence" value="ECO:0007669"/>
    <property type="project" value="TreeGrafter"/>
</dbReference>
<feature type="domain" description="FecR N-terminal" evidence="3">
    <location>
        <begin position="24"/>
        <end position="65"/>
    </location>
</feature>
<reference evidence="4 5" key="1">
    <citation type="submission" date="2018-10" db="EMBL/GenBank/DDBJ databases">
        <title>Comamonadaceae CDC group NO-1 genome sequencing and assembly.</title>
        <authorList>
            <person name="Bernier A.-M."/>
            <person name="Bernard K."/>
        </authorList>
    </citation>
    <scope>NUCLEOTIDE SEQUENCE [LARGE SCALE GENOMIC DNA]</scope>
    <source>
        <strain evidence="4 5">NML180582</strain>
    </source>
</reference>
<evidence type="ECO:0000259" key="2">
    <source>
        <dbReference type="Pfam" id="PF04773"/>
    </source>
</evidence>
<dbReference type="PANTHER" id="PTHR30273:SF2">
    <property type="entry name" value="PROTEIN FECR"/>
    <property type="match status" value="1"/>
</dbReference>
<evidence type="ECO:0000313" key="4">
    <source>
        <dbReference type="EMBL" id="RMX15224.1"/>
    </source>
</evidence>
<evidence type="ECO:0000259" key="3">
    <source>
        <dbReference type="Pfam" id="PF16220"/>
    </source>
</evidence>
<feature type="compositionally biased region" description="Basic and acidic residues" evidence="1">
    <location>
        <begin position="214"/>
        <end position="223"/>
    </location>
</feature>
<dbReference type="Proteomes" id="UP000275180">
    <property type="component" value="Unassembled WGS sequence"/>
</dbReference>
<protein>
    <submittedName>
        <fullName evidence="4">DUF4880 domain-containing protein</fullName>
    </submittedName>
</protein>
<organism evidence="4 5">
    <name type="scientific">Vandammella animalimorsus</name>
    <dbReference type="NCBI Taxonomy" id="2029117"/>
    <lineage>
        <taxon>Bacteria</taxon>
        <taxon>Pseudomonadati</taxon>
        <taxon>Pseudomonadota</taxon>
        <taxon>Betaproteobacteria</taxon>
        <taxon>Burkholderiales</taxon>
        <taxon>Comamonadaceae</taxon>
        <taxon>Vandammella</taxon>
    </lineage>
</organism>
<name>A0A3M6RKY3_9BURK</name>
<evidence type="ECO:0000313" key="5">
    <source>
        <dbReference type="Proteomes" id="UP000275180"/>
    </source>
</evidence>
<gene>
    <name evidence="4" type="ORF">EBQ34_07540</name>
</gene>
<dbReference type="Pfam" id="PF16220">
    <property type="entry name" value="DUF4880"/>
    <property type="match status" value="1"/>
</dbReference>
<dbReference type="EMBL" id="RDQJ01000008">
    <property type="protein sequence ID" value="RMX15224.1"/>
    <property type="molecule type" value="Genomic_DNA"/>
</dbReference>
<feature type="domain" description="FecR protein" evidence="2">
    <location>
        <begin position="135"/>
        <end position="245"/>
    </location>
</feature>
<proteinExistence type="predicted"/>
<sequence>MAEPLNHSTNAPIVEPIDERILAEAAAWLAQLQDGPLPPAEQARLAAWRQQSPQHQRAWQRAERLLGQLNALPAPLAGPALHASAQASLQASRRASLARIAKGTALALLIAPGAWLLWQRQPWQHWRHWMDADYAALPGQSLDLQLDDGSQLSLHAGSQLDVRYSRRQRLLHLRQGELYVHTAADSAQPPRPFIVSTAHGRMQALGTRFAVRQLDGRDGRDGRNNGSDGGNDGGSTLLAVYEGAVRIEPADAPSAAHRTLRAGQQARFTREAIAPASAAREADTAWRQGLLIADAMPLPDWAAALARHSGRPIRVLPAAQALRISGTFPLRDPDRALRMLAATLRLRIRQRGQGEGAVVEIG</sequence>
<dbReference type="AlphaFoldDB" id="A0A3M6RKY3"/>
<dbReference type="RefSeq" id="WP_122244883.1">
    <property type="nucleotide sequence ID" value="NZ_RDQJ01000008.1"/>
</dbReference>
<dbReference type="Pfam" id="PF04773">
    <property type="entry name" value="FecR"/>
    <property type="match status" value="1"/>
</dbReference>
<dbReference type="PIRSF" id="PIRSF018266">
    <property type="entry name" value="FecR"/>
    <property type="match status" value="1"/>
</dbReference>
<dbReference type="Gene3D" id="2.60.120.1440">
    <property type="match status" value="1"/>
</dbReference>
<dbReference type="InterPro" id="IPR012373">
    <property type="entry name" value="Ferrdict_sens_TM"/>
</dbReference>
<dbReference type="OrthoDB" id="1100567at2"/>
<dbReference type="InterPro" id="IPR006860">
    <property type="entry name" value="FecR"/>
</dbReference>
<dbReference type="PANTHER" id="PTHR30273">
    <property type="entry name" value="PERIPLASMIC SIGNAL SENSOR AND SIGMA FACTOR ACTIVATOR FECR-RELATED"/>
    <property type="match status" value="1"/>
</dbReference>
<evidence type="ECO:0000256" key="1">
    <source>
        <dbReference type="SAM" id="MobiDB-lite"/>
    </source>
</evidence>